<name>A0A0W7X7E2_9ACTN</name>
<dbReference type="AlphaFoldDB" id="A0A0W7X7E2"/>
<dbReference type="STRING" id="1765722.AT728_07500"/>
<evidence type="ECO:0000313" key="1">
    <source>
        <dbReference type="EMBL" id="KUF18870.1"/>
    </source>
</evidence>
<organism evidence="1 2">
    <name type="scientific">Streptomyces silvensis</name>
    <dbReference type="NCBI Taxonomy" id="1765722"/>
    <lineage>
        <taxon>Bacteria</taxon>
        <taxon>Bacillati</taxon>
        <taxon>Actinomycetota</taxon>
        <taxon>Actinomycetes</taxon>
        <taxon>Kitasatosporales</taxon>
        <taxon>Streptomycetaceae</taxon>
        <taxon>Streptomyces</taxon>
    </lineage>
</organism>
<dbReference type="RefSeq" id="WP_058847030.1">
    <property type="nucleotide sequence ID" value="NZ_LOCL01000029.1"/>
</dbReference>
<protein>
    <recommendedName>
        <fullName evidence="3">HK97 gp10 family phage protein</fullName>
    </recommendedName>
</protein>
<evidence type="ECO:0008006" key="3">
    <source>
        <dbReference type="Google" id="ProtNLM"/>
    </source>
</evidence>
<comment type="caution">
    <text evidence="1">The sequence shown here is derived from an EMBL/GenBank/DDBJ whole genome shotgun (WGS) entry which is preliminary data.</text>
</comment>
<keyword evidence="2" id="KW-1185">Reference proteome</keyword>
<proteinExistence type="predicted"/>
<dbReference type="Proteomes" id="UP000054804">
    <property type="component" value="Unassembled WGS sequence"/>
</dbReference>
<dbReference type="EMBL" id="LOCL01000029">
    <property type="protein sequence ID" value="KUF18870.1"/>
    <property type="molecule type" value="Genomic_DNA"/>
</dbReference>
<gene>
    <name evidence="1" type="ORF">AT728_07500</name>
</gene>
<evidence type="ECO:0000313" key="2">
    <source>
        <dbReference type="Proteomes" id="UP000054804"/>
    </source>
</evidence>
<reference evidence="1 2" key="1">
    <citation type="submission" date="2015-12" db="EMBL/GenBank/DDBJ databases">
        <title>Draft genome sequence of Streptomyces silvensis ATCC 53525, a producer of novel hormone antagonists.</title>
        <authorList>
            <person name="Johnston C.W."/>
            <person name="Li Y."/>
            <person name="Magarvey N.A."/>
        </authorList>
    </citation>
    <scope>NUCLEOTIDE SEQUENCE [LARGE SCALE GENOMIC DNA]</scope>
    <source>
        <strain evidence="1 2">ATCC 53525</strain>
    </source>
</reference>
<sequence>MAYRSKYHGRYSGIGAMLSRPWLQRPCRDAAVRMKAAAEAHAPVGDPAEDKHSGRYKASFDVLPIVKNVPFRGKPRMRAGAQLINSAPYAHILEYGNGVTPRYAVFRKAIDDLKAAHRG</sequence>
<accession>A0A0W7X7E2</accession>